<keyword evidence="10" id="KW-0547">Nucleotide-binding</keyword>
<dbReference type="AlphaFoldDB" id="A0A2T0BR75"/>
<dbReference type="NCBIfam" id="NF004978">
    <property type="entry name" value="PRK06354.1"/>
    <property type="match status" value="1"/>
</dbReference>
<dbReference type="EMBL" id="PVXP01000005">
    <property type="protein sequence ID" value="PRR86332.1"/>
    <property type="molecule type" value="Genomic_DNA"/>
</dbReference>
<dbReference type="FunFam" id="3.20.20.60:FF:000001">
    <property type="entry name" value="Pyruvate kinase"/>
    <property type="match status" value="1"/>
</dbReference>
<keyword evidence="14" id="KW-0630">Potassium</keyword>
<dbReference type="Pfam" id="PF00224">
    <property type="entry name" value="PK"/>
    <property type="match status" value="1"/>
</dbReference>
<dbReference type="SUPFAM" id="SSF52935">
    <property type="entry name" value="PK C-terminal domain-like"/>
    <property type="match status" value="1"/>
</dbReference>
<evidence type="ECO:0000259" key="19">
    <source>
        <dbReference type="Pfam" id="PF00224"/>
    </source>
</evidence>
<dbReference type="Gene3D" id="2.40.33.10">
    <property type="entry name" value="PK beta-barrel domain-like"/>
    <property type="match status" value="1"/>
</dbReference>
<dbReference type="GO" id="GO:0000287">
    <property type="term" value="F:magnesium ion binding"/>
    <property type="evidence" value="ECO:0007669"/>
    <property type="project" value="UniProtKB-UniRule"/>
</dbReference>
<evidence type="ECO:0000256" key="7">
    <source>
        <dbReference type="ARBA" id="ARBA00018587"/>
    </source>
</evidence>
<dbReference type="GO" id="GO:0006950">
    <property type="term" value="P:response to stress"/>
    <property type="evidence" value="ECO:0007669"/>
    <property type="project" value="UniProtKB-ARBA"/>
</dbReference>
<evidence type="ECO:0000256" key="6">
    <source>
        <dbReference type="ARBA" id="ARBA00012142"/>
    </source>
</evidence>
<dbReference type="InterPro" id="IPR015813">
    <property type="entry name" value="Pyrv/PenolPyrv_kinase-like_dom"/>
</dbReference>
<keyword evidence="9" id="KW-0479">Metal-binding</keyword>
<gene>
    <name evidence="22" type="primary">pyk</name>
    <name evidence="22" type="ORF">CLLU_06480</name>
</gene>
<dbReference type="FunFam" id="2.40.33.10:FF:000001">
    <property type="entry name" value="Pyruvate kinase"/>
    <property type="match status" value="1"/>
</dbReference>
<dbReference type="Gene3D" id="3.40.1380.20">
    <property type="entry name" value="Pyruvate kinase, C-terminal domain"/>
    <property type="match status" value="1"/>
</dbReference>
<evidence type="ECO:0000256" key="8">
    <source>
        <dbReference type="ARBA" id="ARBA00022679"/>
    </source>
</evidence>
<protein>
    <recommendedName>
        <fullName evidence="7 17">Pyruvate kinase</fullName>
        <ecNumber evidence="6 17">2.7.1.40</ecNumber>
    </recommendedName>
</protein>
<evidence type="ECO:0000313" key="22">
    <source>
        <dbReference type="EMBL" id="PRR86332.1"/>
    </source>
</evidence>
<dbReference type="InterPro" id="IPR036637">
    <property type="entry name" value="Phosphohistidine_dom_sf"/>
</dbReference>
<dbReference type="GO" id="GO:0016301">
    <property type="term" value="F:kinase activity"/>
    <property type="evidence" value="ECO:0007669"/>
    <property type="project" value="UniProtKB-KW"/>
</dbReference>
<evidence type="ECO:0000256" key="14">
    <source>
        <dbReference type="ARBA" id="ARBA00022958"/>
    </source>
</evidence>
<evidence type="ECO:0000256" key="9">
    <source>
        <dbReference type="ARBA" id="ARBA00022723"/>
    </source>
</evidence>
<comment type="cofactor">
    <cofactor evidence="1">
        <name>Mg(2+)</name>
        <dbReference type="ChEBI" id="CHEBI:18420"/>
    </cofactor>
</comment>
<evidence type="ECO:0000256" key="17">
    <source>
        <dbReference type="NCBIfam" id="TIGR01064"/>
    </source>
</evidence>
<dbReference type="GO" id="GO:0005524">
    <property type="term" value="F:ATP binding"/>
    <property type="evidence" value="ECO:0007669"/>
    <property type="project" value="UniProtKB-KW"/>
</dbReference>
<evidence type="ECO:0000259" key="21">
    <source>
        <dbReference type="Pfam" id="PF02887"/>
    </source>
</evidence>
<dbReference type="OrthoDB" id="9812123at2"/>
<comment type="catalytic activity">
    <reaction evidence="18">
        <text>pyruvate + ATP = phosphoenolpyruvate + ADP + H(+)</text>
        <dbReference type="Rhea" id="RHEA:18157"/>
        <dbReference type="ChEBI" id="CHEBI:15361"/>
        <dbReference type="ChEBI" id="CHEBI:15378"/>
        <dbReference type="ChEBI" id="CHEBI:30616"/>
        <dbReference type="ChEBI" id="CHEBI:58702"/>
        <dbReference type="ChEBI" id="CHEBI:456216"/>
        <dbReference type="EC" id="2.7.1.40"/>
    </reaction>
</comment>
<evidence type="ECO:0000256" key="2">
    <source>
        <dbReference type="ARBA" id="ARBA00001958"/>
    </source>
</evidence>
<dbReference type="Gene3D" id="3.50.30.10">
    <property type="entry name" value="Phosphohistidine domain"/>
    <property type="match status" value="1"/>
</dbReference>
<keyword evidence="11 18" id="KW-0418">Kinase</keyword>
<dbReference type="Pfam" id="PF00391">
    <property type="entry name" value="PEP-utilizers"/>
    <property type="match status" value="1"/>
</dbReference>
<comment type="cofactor">
    <cofactor evidence="2">
        <name>K(+)</name>
        <dbReference type="ChEBI" id="CHEBI:29103"/>
    </cofactor>
</comment>
<evidence type="ECO:0000256" key="3">
    <source>
        <dbReference type="ARBA" id="ARBA00004997"/>
    </source>
</evidence>
<feature type="domain" description="PEP-utilising enzyme mobile" evidence="20">
    <location>
        <begin position="505"/>
        <end position="575"/>
    </location>
</feature>
<accession>A0A2T0BR75</accession>
<dbReference type="InterPro" id="IPR015793">
    <property type="entry name" value="Pyrv_Knase_brl"/>
</dbReference>
<keyword evidence="23" id="KW-1185">Reference proteome</keyword>
<dbReference type="SUPFAM" id="SSF52009">
    <property type="entry name" value="Phosphohistidine domain"/>
    <property type="match status" value="1"/>
</dbReference>
<dbReference type="InterPro" id="IPR036918">
    <property type="entry name" value="Pyrv_Knase_C_sf"/>
</dbReference>
<dbReference type="InterPro" id="IPR015795">
    <property type="entry name" value="Pyrv_Knase_C"/>
</dbReference>
<dbReference type="GO" id="GO:0004743">
    <property type="term" value="F:pyruvate kinase activity"/>
    <property type="evidence" value="ECO:0007669"/>
    <property type="project" value="UniProtKB-UniRule"/>
</dbReference>
<name>A0A2T0BR75_9CLOT</name>
<dbReference type="InterPro" id="IPR011037">
    <property type="entry name" value="Pyrv_Knase-like_insert_dom_sf"/>
</dbReference>
<dbReference type="InterPro" id="IPR015806">
    <property type="entry name" value="Pyrv_Knase_insert_dom_sf"/>
</dbReference>
<evidence type="ECO:0000256" key="10">
    <source>
        <dbReference type="ARBA" id="ARBA00022741"/>
    </source>
</evidence>
<dbReference type="EC" id="2.7.1.40" evidence="6 17"/>
<dbReference type="GO" id="GO:0030955">
    <property type="term" value="F:potassium ion binding"/>
    <property type="evidence" value="ECO:0007669"/>
    <property type="project" value="UniProtKB-UniRule"/>
</dbReference>
<proteinExistence type="inferred from homology"/>
<dbReference type="NCBIfam" id="TIGR01064">
    <property type="entry name" value="pyruv_kin"/>
    <property type="match status" value="1"/>
</dbReference>
<evidence type="ECO:0000256" key="15">
    <source>
        <dbReference type="ARBA" id="ARBA00023152"/>
    </source>
</evidence>
<evidence type="ECO:0000256" key="18">
    <source>
        <dbReference type="RuleBase" id="RU000504"/>
    </source>
</evidence>
<evidence type="ECO:0000313" key="23">
    <source>
        <dbReference type="Proteomes" id="UP000237798"/>
    </source>
</evidence>
<comment type="similarity">
    <text evidence="4">In the C-terminal section; belongs to the PEP-utilizing enzyme family.</text>
</comment>
<comment type="pathway">
    <text evidence="3 18">Carbohydrate degradation; glycolysis; pyruvate from D-glyceraldehyde 3-phosphate: step 5/5.</text>
</comment>
<keyword evidence="16 22" id="KW-0670">Pyruvate</keyword>
<evidence type="ECO:0000256" key="13">
    <source>
        <dbReference type="ARBA" id="ARBA00022842"/>
    </source>
</evidence>
<dbReference type="InterPro" id="IPR040442">
    <property type="entry name" value="Pyrv_kinase-like_dom_sf"/>
</dbReference>
<evidence type="ECO:0000256" key="4">
    <source>
        <dbReference type="ARBA" id="ARBA00006237"/>
    </source>
</evidence>
<dbReference type="SUPFAM" id="SSF51621">
    <property type="entry name" value="Phosphoenolpyruvate/pyruvate domain"/>
    <property type="match status" value="1"/>
</dbReference>
<dbReference type="Proteomes" id="UP000237798">
    <property type="component" value="Unassembled WGS sequence"/>
</dbReference>
<organism evidence="22 23">
    <name type="scientific">Clostridium luticellarii</name>
    <dbReference type="NCBI Taxonomy" id="1691940"/>
    <lineage>
        <taxon>Bacteria</taxon>
        <taxon>Bacillati</taxon>
        <taxon>Bacillota</taxon>
        <taxon>Clostridia</taxon>
        <taxon>Eubacteriales</taxon>
        <taxon>Clostridiaceae</taxon>
        <taxon>Clostridium</taxon>
    </lineage>
</organism>
<dbReference type="UniPathway" id="UPA00109">
    <property type="reaction ID" value="UER00188"/>
</dbReference>
<evidence type="ECO:0000256" key="12">
    <source>
        <dbReference type="ARBA" id="ARBA00022840"/>
    </source>
</evidence>
<dbReference type="Gene3D" id="3.20.20.60">
    <property type="entry name" value="Phosphoenolpyruvate-binding domains"/>
    <property type="match status" value="1"/>
</dbReference>
<reference evidence="22 23" key="1">
    <citation type="submission" date="2018-03" db="EMBL/GenBank/DDBJ databases">
        <title>Genome sequence of Clostridium luticellarii DSM 29923.</title>
        <authorList>
            <person name="Poehlein A."/>
            <person name="Daniel R."/>
        </authorList>
    </citation>
    <scope>NUCLEOTIDE SEQUENCE [LARGE SCALE GENOMIC DNA]</scope>
    <source>
        <strain evidence="22 23">DSM 29923</strain>
    </source>
</reference>
<comment type="similarity">
    <text evidence="5 18">Belongs to the pyruvate kinase family.</text>
</comment>
<dbReference type="SUPFAM" id="SSF50800">
    <property type="entry name" value="PK beta-barrel domain-like"/>
    <property type="match status" value="1"/>
</dbReference>
<evidence type="ECO:0000256" key="5">
    <source>
        <dbReference type="ARBA" id="ARBA00008663"/>
    </source>
</evidence>
<sequence length="585" mass="63718">MQKTKMIFTIGPASGSEEVLSKLIEAGMNVSRHNFSHGDYAEHEERINTVKKLRKKYNRPIAIMLDTKGPEIRTGNFKEEEVELRENDKFTIYCGEDVLGDSHKCSITYEGLCEDVKKGNHILIDDGLVDLKVESVDGNRINCIVENSGTISNHKGVNAPGVSISLPAITEKDEEDLKFGCKMEIDMVAASFIRKASDVLTIRKVLEANGGQDVQIFSKIESREGVDNIDEIIKFSDGIMVARGDMGVEIPIEQVPLIQKLIIEKCNRVGKPVITATQMLDSMIRNPRPTRAEASDIANAIFDGTDAIMLSGESANGKYPVEAARTMAKIAQTAEEKIDYDALLEKKREAHVQNVPNAISLATCTTASELKASAIITATQSGHTARMVSKYRPQCHIIAVTPSHRVARSLALNWGVYPILTNKVDSTDELIENSVAISLKSGYVQKGDLVIIAAGIPVSYSGTTNMLKVHIVGDILVQGRGSGIRPGYGNVKIVNSPKEADEIVERDDILVIKNLDRGYMNVLDRVAGVIAEKGGLTSHLAIECISREIPIICSAGGATKVLKTGTFVTMDVIRGIVYNGRANIM</sequence>
<keyword evidence="13 18" id="KW-0460">Magnesium</keyword>
<keyword evidence="15 18" id="KW-0324">Glycolysis</keyword>
<dbReference type="InterPro" id="IPR001697">
    <property type="entry name" value="Pyr_Knase"/>
</dbReference>
<dbReference type="PRINTS" id="PR01050">
    <property type="entry name" value="PYRUVTKNASE"/>
</dbReference>
<feature type="domain" description="Pyruvate kinase barrel" evidence="19">
    <location>
        <begin position="1"/>
        <end position="323"/>
    </location>
</feature>
<dbReference type="Pfam" id="PF02887">
    <property type="entry name" value="PK_C"/>
    <property type="match status" value="1"/>
</dbReference>
<dbReference type="NCBIfam" id="NF004491">
    <property type="entry name" value="PRK05826.1"/>
    <property type="match status" value="1"/>
</dbReference>
<evidence type="ECO:0000259" key="20">
    <source>
        <dbReference type="Pfam" id="PF00391"/>
    </source>
</evidence>
<keyword evidence="8 18" id="KW-0808">Transferase</keyword>
<evidence type="ECO:0000256" key="11">
    <source>
        <dbReference type="ARBA" id="ARBA00022777"/>
    </source>
</evidence>
<dbReference type="InterPro" id="IPR008279">
    <property type="entry name" value="PEP-util_enz_mobile_dom"/>
</dbReference>
<evidence type="ECO:0000256" key="16">
    <source>
        <dbReference type="ARBA" id="ARBA00023317"/>
    </source>
</evidence>
<comment type="caution">
    <text evidence="22">The sequence shown here is derived from an EMBL/GenBank/DDBJ whole genome shotgun (WGS) entry which is preliminary data.</text>
</comment>
<dbReference type="RefSeq" id="WP_106008151.1">
    <property type="nucleotide sequence ID" value="NZ_JALCPJ010000007.1"/>
</dbReference>
<evidence type="ECO:0000256" key="1">
    <source>
        <dbReference type="ARBA" id="ARBA00001946"/>
    </source>
</evidence>
<keyword evidence="12" id="KW-0067">ATP-binding</keyword>
<dbReference type="PANTHER" id="PTHR11817">
    <property type="entry name" value="PYRUVATE KINASE"/>
    <property type="match status" value="1"/>
</dbReference>
<feature type="domain" description="Pyruvate kinase C-terminal" evidence="21">
    <location>
        <begin position="357"/>
        <end position="470"/>
    </location>
</feature>